<evidence type="ECO:0000256" key="1">
    <source>
        <dbReference type="SAM" id="MobiDB-lite"/>
    </source>
</evidence>
<evidence type="ECO:0000313" key="3">
    <source>
        <dbReference type="Proteomes" id="UP001302126"/>
    </source>
</evidence>
<reference evidence="2" key="2">
    <citation type="submission" date="2023-05" db="EMBL/GenBank/DDBJ databases">
        <authorList>
            <consortium name="Lawrence Berkeley National Laboratory"/>
            <person name="Steindorff A."/>
            <person name="Hensen N."/>
            <person name="Bonometti L."/>
            <person name="Westerberg I."/>
            <person name="Brannstrom I.O."/>
            <person name="Guillou S."/>
            <person name="Cros-Aarteil S."/>
            <person name="Calhoun S."/>
            <person name="Haridas S."/>
            <person name="Kuo A."/>
            <person name="Mondo S."/>
            <person name="Pangilinan J."/>
            <person name="Riley R."/>
            <person name="Labutti K."/>
            <person name="Andreopoulos B."/>
            <person name="Lipzen A."/>
            <person name="Chen C."/>
            <person name="Yanf M."/>
            <person name="Daum C."/>
            <person name="Ng V."/>
            <person name="Clum A."/>
            <person name="Ohm R."/>
            <person name="Martin F."/>
            <person name="Silar P."/>
            <person name="Natvig D."/>
            <person name="Lalanne C."/>
            <person name="Gautier V."/>
            <person name="Ament-Velasquez S.L."/>
            <person name="Kruys A."/>
            <person name="Hutchinson M.I."/>
            <person name="Powell A.J."/>
            <person name="Barry K."/>
            <person name="Miller A.N."/>
            <person name="Grigoriev I.V."/>
            <person name="Debuchy R."/>
            <person name="Gladieux P."/>
            <person name="Thoren M.H."/>
            <person name="Johannesson H."/>
        </authorList>
    </citation>
    <scope>NUCLEOTIDE SEQUENCE</scope>
    <source>
        <strain evidence="2">PSN309</strain>
    </source>
</reference>
<comment type="caution">
    <text evidence="2">The sequence shown here is derived from an EMBL/GenBank/DDBJ whole genome shotgun (WGS) entry which is preliminary data.</text>
</comment>
<reference evidence="2" key="1">
    <citation type="journal article" date="2023" name="Mol. Phylogenet. Evol.">
        <title>Genome-scale phylogeny and comparative genomics of the fungal order Sordariales.</title>
        <authorList>
            <person name="Hensen N."/>
            <person name="Bonometti L."/>
            <person name="Westerberg I."/>
            <person name="Brannstrom I.O."/>
            <person name="Guillou S."/>
            <person name="Cros-Aarteil S."/>
            <person name="Calhoun S."/>
            <person name="Haridas S."/>
            <person name="Kuo A."/>
            <person name="Mondo S."/>
            <person name="Pangilinan J."/>
            <person name="Riley R."/>
            <person name="LaButti K."/>
            <person name="Andreopoulos B."/>
            <person name="Lipzen A."/>
            <person name="Chen C."/>
            <person name="Yan M."/>
            <person name="Daum C."/>
            <person name="Ng V."/>
            <person name="Clum A."/>
            <person name="Steindorff A."/>
            <person name="Ohm R.A."/>
            <person name="Martin F."/>
            <person name="Silar P."/>
            <person name="Natvig D.O."/>
            <person name="Lalanne C."/>
            <person name="Gautier V."/>
            <person name="Ament-Velasquez S.L."/>
            <person name="Kruys A."/>
            <person name="Hutchinson M.I."/>
            <person name="Powell A.J."/>
            <person name="Barry K."/>
            <person name="Miller A.N."/>
            <person name="Grigoriev I.V."/>
            <person name="Debuchy R."/>
            <person name="Gladieux P."/>
            <person name="Hiltunen Thoren M."/>
            <person name="Johannesson H."/>
        </authorList>
    </citation>
    <scope>NUCLEOTIDE SEQUENCE</scope>
    <source>
        <strain evidence="2">PSN309</strain>
    </source>
</reference>
<proteinExistence type="predicted"/>
<sequence>MPTIVTSTVTPVCRYTTSTARIASTARATTTSSPGVRTTVVTVTAPPASTPQASGAWTFTISGSTCVGSPPGGNGGGGGWGGGGWGGGGWGGGRGGGWGPGGGNNDPPAWITSAWGQGGGQIPPWVSCSRRRPGRRSVGPETPTITSVVVETVTLVTALPMITVCSLIETTYETITLRGPVLTVLSLFTTVSQVPKTIFATKTVLTISNDPVASTACARSGGVYGLG</sequence>
<dbReference type="Proteomes" id="UP001302126">
    <property type="component" value="Unassembled WGS sequence"/>
</dbReference>
<gene>
    <name evidence="2" type="ORF">QBC35DRAFT_451965</name>
</gene>
<accession>A0AAN7AIC5</accession>
<feature type="region of interest" description="Disordered" evidence="1">
    <location>
        <begin position="71"/>
        <end position="142"/>
    </location>
</feature>
<dbReference type="AlphaFoldDB" id="A0AAN7AIC5"/>
<feature type="compositionally biased region" description="Gly residues" evidence="1">
    <location>
        <begin position="71"/>
        <end position="104"/>
    </location>
</feature>
<dbReference type="EMBL" id="MU864398">
    <property type="protein sequence ID" value="KAK4187689.1"/>
    <property type="molecule type" value="Genomic_DNA"/>
</dbReference>
<keyword evidence="3" id="KW-1185">Reference proteome</keyword>
<evidence type="ECO:0000313" key="2">
    <source>
        <dbReference type="EMBL" id="KAK4187689.1"/>
    </source>
</evidence>
<organism evidence="2 3">
    <name type="scientific">Podospora australis</name>
    <dbReference type="NCBI Taxonomy" id="1536484"/>
    <lineage>
        <taxon>Eukaryota</taxon>
        <taxon>Fungi</taxon>
        <taxon>Dikarya</taxon>
        <taxon>Ascomycota</taxon>
        <taxon>Pezizomycotina</taxon>
        <taxon>Sordariomycetes</taxon>
        <taxon>Sordariomycetidae</taxon>
        <taxon>Sordariales</taxon>
        <taxon>Podosporaceae</taxon>
        <taxon>Podospora</taxon>
    </lineage>
</organism>
<name>A0AAN7AIC5_9PEZI</name>
<protein>
    <submittedName>
        <fullName evidence="2">Uncharacterized protein</fullName>
    </submittedName>
</protein>